<protein>
    <submittedName>
        <fullName evidence="2">Uncharacterized protein</fullName>
    </submittedName>
</protein>
<dbReference type="EMBL" id="LSRX01001356">
    <property type="protein sequence ID" value="OLP80699.1"/>
    <property type="molecule type" value="Genomic_DNA"/>
</dbReference>
<sequence>MSTATRQGWRQAKASPESDLHTQLLPSCRAGWPAWGAAAFQAACQAEQVDPPAPAPDHDTTSRQHRHATAPQPPPSVLAFCCPRILLANPDSPSRDEAWQELPDRHMHWAPVFHRQSNQWAPEWVCLRCNATVTSEQPLLQGLPPDADRPVCPTHGPRCLALDLREGSRGWICSRGAQVLPCRAVRIPLPPANPEPGPAANAPPDADFAWFRRGPPPPGTPPGPTHSWIFVPLLHAAVGHLHPDALQAWETDSHYGALWSRALANLRLAGSVPPASVVHALHILQQLSSEEGGSWSSPRTADAARKKTMSIIIVDALARHYRRDATTRVMLITAILPNTSGRPQPGAATRDGAASVLPTLRCCGRVRSDCASSLAKLEAVGPGSGCDVQSLCHEEAARLGNVSKFEHTFQLWGRLSARVAGFGPEAVAFLRQLAKARARESSARLRRPCSLPSYTVGRTSWLWRRNTRWLTRCLICPWRQRTNATARSNLSVSCSRMLVTPSQCPRADFRLRGFPAA</sequence>
<keyword evidence="3" id="KW-1185">Reference proteome</keyword>
<dbReference type="AlphaFoldDB" id="A0A1Q9CCN5"/>
<dbReference type="Proteomes" id="UP000186817">
    <property type="component" value="Unassembled WGS sequence"/>
</dbReference>
<evidence type="ECO:0000256" key="1">
    <source>
        <dbReference type="SAM" id="MobiDB-lite"/>
    </source>
</evidence>
<comment type="caution">
    <text evidence="2">The sequence shown here is derived from an EMBL/GenBank/DDBJ whole genome shotgun (WGS) entry which is preliminary data.</text>
</comment>
<evidence type="ECO:0000313" key="2">
    <source>
        <dbReference type="EMBL" id="OLP80699.1"/>
    </source>
</evidence>
<gene>
    <name evidence="2" type="ORF">AK812_SmicGene38857</name>
</gene>
<proteinExistence type="predicted"/>
<name>A0A1Q9CCN5_SYMMI</name>
<evidence type="ECO:0000313" key="3">
    <source>
        <dbReference type="Proteomes" id="UP000186817"/>
    </source>
</evidence>
<feature type="region of interest" description="Disordered" evidence="1">
    <location>
        <begin position="47"/>
        <end position="76"/>
    </location>
</feature>
<accession>A0A1Q9CCN5</accession>
<reference evidence="2 3" key="1">
    <citation type="submission" date="2016-02" db="EMBL/GenBank/DDBJ databases">
        <title>Genome analysis of coral dinoflagellate symbionts highlights evolutionary adaptations to a symbiotic lifestyle.</title>
        <authorList>
            <person name="Aranda M."/>
            <person name="Li Y."/>
            <person name="Liew Y.J."/>
            <person name="Baumgarten S."/>
            <person name="Simakov O."/>
            <person name="Wilson M."/>
            <person name="Piel J."/>
            <person name="Ashoor H."/>
            <person name="Bougouffa S."/>
            <person name="Bajic V.B."/>
            <person name="Ryu T."/>
            <person name="Ravasi T."/>
            <person name="Bayer T."/>
            <person name="Micklem G."/>
            <person name="Kim H."/>
            <person name="Bhak J."/>
            <person name="Lajeunesse T.C."/>
            <person name="Voolstra C.R."/>
        </authorList>
    </citation>
    <scope>NUCLEOTIDE SEQUENCE [LARGE SCALE GENOMIC DNA]</scope>
    <source>
        <strain evidence="2 3">CCMP2467</strain>
    </source>
</reference>
<organism evidence="2 3">
    <name type="scientific">Symbiodinium microadriaticum</name>
    <name type="common">Dinoflagellate</name>
    <name type="synonym">Zooxanthella microadriatica</name>
    <dbReference type="NCBI Taxonomy" id="2951"/>
    <lineage>
        <taxon>Eukaryota</taxon>
        <taxon>Sar</taxon>
        <taxon>Alveolata</taxon>
        <taxon>Dinophyceae</taxon>
        <taxon>Suessiales</taxon>
        <taxon>Symbiodiniaceae</taxon>
        <taxon>Symbiodinium</taxon>
    </lineage>
</organism>